<dbReference type="GO" id="GO:0005634">
    <property type="term" value="C:nucleus"/>
    <property type="evidence" value="ECO:0007669"/>
    <property type="project" value="TreeGrafter"/>
</dbReference>
<dbReference type="SUPFAM" id="SSF48452">
    <property type="entry name" value="TPR-like"/>
    <property type="match status" value="1"/>
</dbReference>
<gene>
    <name evidence="5" type="ORF">BOKJ2_LOCUS1935</name>
</gene>
<evidence type="ECO:0000256" key="2">
    <source>
        <dbReference type="ARBA" id="ARBA00022803"/>
    </source>
</evidence>
<dbReference type="OrthoDB" id="420195at2759"/>
<dbReference type="PANTHER" id="PTHR46035">
    <property type="entry name" value="TETRATRICOPEPTIDE REPEAT PROTEIN 4"/>
    <property type="match status" value="1"/>
</dbReference>
<keyword evidence="2" id="KW-0802">TPR repeat</keyword>
<evidence type="ECO:0000256" key="3">
    <source>
        <dbReference type="SAM" id="Coils"/>
    </source>
</evidence>
<dbReference type="PANTHER" id="PTHR46035:SF1">
    <property type="entry name" value="TETRATRICOPEPTIDE REPEAT PROTEIN 4"/>
    <property type="match status" value="1"/>
</dbReference>
<dbReference type="Proteomes" id="UP000783686">
    <property type="component" value="Unassembled WGS sequence"/>
</dbReference>
<dbReference type="InterPro" id="IPR044059">
    <property type="entry name" value="Csn1/TTC4_wheel"/>
</dbReference>
<feature type="coiled-coil region" evidence="3">
    <location>
        <begin position="193"/>
        <end position="247"/>
    </location>
</feature>
<protein>
    <recommendedName>
        <fullName evidence="4">Cns1/TTC4 wheel domain-containing protein</fullName>
    </recommendedName>
</protein>
<dbReference type="GO" id="GO:0030544">
    <property type="term" value="F:Hsp70 protein binding"/>
    <property type="evidence" value="ECO:0007669"/>
    <property type="project" value="TreeGrafter"/>
</dbReference>
<dbReference type="GO" id="GO:0006457">
    <property type="term" value="P:protein folding"/>
    <property type="evidence" value="ECO:0007669"/>
    <property type="project" value="TreeGrafter"/>
</dbReference>
<reference evidence="5" key="1">
    <citation type="submission" date="2020-09" db="EMBL/GenBank/DDBJ databases">
        <authorList>
            <person name="Kikuchi T."/>
        </authorList>
    </citation>
    <scope>NUCLEOTIDE SEQUENCE</scope>
    <source>
        <strain evidence="5">SH1</strain>
    </source>
</reference>
<evidence type="ECO:0000313" key="5">
    <source>
        <dbReference type="EMBL" id="CAD5207251.1"/>
    </source>
</evidence>
<evidence type="ECO:0000313" key="6">
    <source>
        <dbReference type="Proteomes" id="UP000614601"/>
    </source>
</evidence>
<feature type="domain" description="Cns1/TTC4 wheel" evidence="4">
    <location>
        <begin position="304"/>
        <end position="414"/>
    </location>
</feature>
<keyword evidence="1" id="KW-0677">Repeat</keyword>
<dbReference type="Gene3D" id="1.25.40.10">
    <property type="entry name" value="Tetratricopeptide repeat domain"/>
    <property type="match status" value="1"/>
</dbReference>
<keyword evidence="3" id="KW-0175">Coiled coil</keyword>
<dbReference type="GO" id="GO:0051879">
    <property type="term" value="F:Hsp90 protein binding"/>
    <property type="evidence" value="ECO:0007669"/>
    <property type="project" value="InterPro"/>
</dbReference>
<proteinExistence type="predicted"/>
<dbReference type="GO" id="GO:0005829">
    <property type="term" value="C:cytosol"/>
    <property type="evidence" value="ECO:0007669"/>
    <property type="project" value="TreeGrafter"/>
</dbReference>
<evidence type="ECO:0000256" key="1">
    <source>
        <dbReference type="ARBA" id="ARBA00022737"/>
    </source>
</evidence>
<comment type="caution">
    <text evidence="5">The sequence shown here is derived from an EMBL/GenBank/DDBJ whole genome shotgun (WGS) entry which is preliminary data.</text>
</comment>
<dbReference type="CDD" id="cd21377">
    <property type="entry name" value="CTWD_Cns1-like"/>
    <property type="match status" value="1"/>
</dbReference>
<accession>A0A811JVZ8</accession>
<evidence type="ECO:0000259" key="4">
    <source>
        <dbReference type="Pfam" id="PF18972"/>
    </source>
</evidence>
<name>A0A811JVZ8_9BILA</name>
<dbReference type="InterPro" id="IPR011990">
    <property type="entry name" value="TPR-like_helical_dom_sf"/>
</dbReference>
<sequence>MSEVPKKKLTEEERAELCQKLDDDLDRYMEELAEKSKAKNEKKEPFDLDKVLAELDQHPFFMKDLKAGADGQYSAQVQALQALKFDDEDSAEDALYDAKKAKEEGNKFFGLKKYRWAIEQYSKGIKAFCQDAELNSMLYGNRSAANKYLGNMKSCAKDSLFSWKFNPRNLKAALRGIEAFCDLGYATKSLEFADKVEKTLEKVEAEEKTLDEEKWNKFKEDLGKLKKKAKERKVKEERDVRKRTAEEKRISEEKKNLLSLFEWRGLSFKPPIDYRNPEELDFNDLCIRSPYTKEILQERVYIDKETNGLMWPILLQYVGAGQTDMIKDSHEDLLLSRLLKPVFSSPAPWDSDEWNYRKDNVRLLLPLDVFDDEQLLEVDMDQSLKDLLSSTDYTILQGLPIIQVYLKEKVEQELEYLGKNRFRPK</sequence>
<dbReference type="EMBL" id="CAJFCW020000001">
    <property type="protein sequence ID" value="CAG9084944.1"/>
    <property type="molecule type" value="Genomic_DNA"/>
</dbReference>
<dbReference type="Proteomes" id="UP000614601">
    <property type="component" value="Unassembled WGS sequence"/>
</dbReference>
<keyword evidence="6" id="KW-1185">Reference proteome</keyword>
<organism evidence="5 6">
    <name type="scientific">Bursaphelenchus okinawaensis</name>
    <dbReference type="NCBI Taxonomy" id="465554"/>
    <lineage>
        <taxon>Eukaryota</taxon>
        <taxon>Metazoa</taxon>
        <taxon>Ecdysozoa</taxon>
        <taxon>Nematoda</taxon>
        <taxon>Chromadorea</taxon>
        <taxon>Rhabditida</taxon>
        <taxon>Tylenchina</taxon>
        <taxon>Tylenchomorpha</taxon>
        <taxon>Aphelenchoidea</taxon>
        <taxon>Aphelenchoididae</taxon>
        <taxon>Bursaphelenchus</taxon>
    </lineage>
</organism>
<dbReference type="Pfam" id="PF18972">
    <property type="entry name" value="Wheel"/>
    <property type="match status" value="1"/>
</dbReference>
<dbReference type="AlphaFoldDB" id="A0A811JVZ8"/>
<dbReference type="EMBL" id="CAJFDH010000001">
    <property type="protein sequence ID" value="CAD5207251.1"/>
    <property type="molecule type" value="Genomic_DNA"/>
</dbReference>